<protein>
    <submittedName>
        <fullName evidence="8">ABC transporter, permease protein</fullName>
    </submittedName>
</protein>
<dbReference type="AlphaFoldDB" id="K1TFW5"/>
<dbReference type="Pfam" id="PF02687">
    <property type="entry name" value="FtsX"/>
    <property type="match status" value="1"/>
</dbReference>
<feature type="domain" description="ABC3 transporter permease C-terminal" evidence="7">
    <location>
        <begin position="132"/>
        <end position="246"/>
    </location>
</feature>
<accession>K1TFW5</accession>
<dbReference type="InterPro" id="IPR051447">
    <property type="entry name" value="Lipoprotein-release_system"/>
</dbReference>
<evidence type="ECO:0000256" key="4">
    <source>
        <dbReference type="ARBA" id="ARBA00022989"/>
    </source>
</evidence>
<sequence>DILLSQTLASKLRLGPGDKVEMLFVEPGELPRRDRFKVSGLYASGMDDMDERMILTDLRNVQRLAEWSGDEVSGYEILLERASDADACAARLGHVLLYDDDPATANLAVTSVAERYPNIFDWLRAHDVNAAVIIVIMLVVAFFNMASALLILVLERTRMIGLLKALGMPNSQLRAIFLWRATFVTLRGLAWGNAVGLGACLVQQATHLVKLDAEGYLLSEVPVALDWAWWLPLNLGFVAAIVALLLIP</sequence>
<feature type="transmembrane region" description="Helical" evidence="6">
    <location>
        <begin position="175"/>
        <end position="194"/>
    </location>
</feature>
<comment type="subcellular location">
    <subcellularLocation>
        <location evidence="1">Cell membrane</location>
        <topology evidence="1">Multi-pass membrane protein</topology>
    </subcellularLocation>
</comment>
<evidence type="ECO:0000256" key="1">
    <source>
        <dbReference type="ARBA" id="ARBA00004651"/>
    </source>
</evidence>
<evidence type="ECO:0000259" key="7">
    <source>
        <dbReference type="Pfam" id="PF02687"/>
    </source>
</evidence>
<evidence type="ECO:0000256" key="2">
    <source>
        <dbReference type="ARBA" id="ARBA00022475"/>
    </source>
</evidence>
<keyword evidence="5 6" id="KW-0472">Membrane</keyword>
<dbReference type="GO" id="GO:0098797">
    <property type="term" value="C:plasma membrane protein complex"/>
    <property type="evidence" value="ECO:0007669"/>
    <property type="project" value="TreeGrafter"/>
</dbReference>
<feature type="transmembrane region" description="Helical" evidence="6">
    <location>
        <begin position="227"/>
        <end position="247"/>
    </location>
</feature>
<feature type="non-terminal residue" evidence="8">
    <location>
        <position position="248"/>
    </location>
</feature>
<gene>
    <name evidence="8" type="ORF">LEA_10398</name>
</gene>
<feature type="non-terminal residue" evidence="8">
    <location>
        <position position="1"/>
    </location>
</feature>
<name>K1TFW5_9ZZZZ</name>
<organism evidence="8">
    <name type="scientific">human gut metagenome</name>
    <dbReference type="NCBI Taxonomy" id="408170"/>
    <lineage>
        <taxon>unclassified sequences</taxon>
        <taxon>metagenomes</taxon>
        <taxon>organismal metagenomes</taxon>
    </lineage>
</organism>
<dbReference type="PANTHER" id="PTHR30489">
    <property type="entry name" value="LIPOPROTEIN-RELEASING SYSTEM TRANSMEMBRANE PROTEIN LOLE"/>
    <property type="match status" value="1"/>
</dbReference>
<comment type="caution">
    <text evidence="8">The sequence shown here is derived from an EMBL/GenBank/DDBJ whole genome shotgun (WGS) entry which is preliminary data.</text>
</comment>
<evidence type="ECO:0000313" key="8">
    <source>
        <dbReference type="EMBL" id="EKC65300.1"/>
    </source>
</evidence>
<evidence type="ECO:0000256" key="5">
    <source>
        <dbReference type="ARBA" id="ARBA00023136"/>
    </source>
</evidence>
<keyword evidence="4 6" id="KW-1133">Transmembrane helix</keyword>
<reference evidence="8" key="1">
    <citation type="journal article" date="2013" name="Environ. Microbiol.">
        <title>Microbiota from the distal guts of lean and obese adolescents exhibit partial functional redundancy besides clear differences in community structure.</title>
        <authorList>
            <person name="Ferrer M."/>
            <person name="Ruiz A."/>
            <person name="Lanza F."/>
            <person name="Haange S.B."/>
            <person name="Oberbach A."/>
            <person name="Till H."/>
            <person name="Bargiela R."/>
            <person name="Campoy C."/>
            <person name="Segura M.T."/>
            <person name="Richter M."/>
            <person name="von Bergen M."/>
            <person name="Seifert J."/>
            <person name="Suarez A."/>
        </authorList>
    </citation>
    <scope>NUCLEOTIDE SEQUENCE</scope>
</reference>
<evidence type="ECO:0000256" key="6">
    <source>
        <dbReference type="SAM" id="Phobius"/>
    </source>
</evidence>
<dbReference type="EMBL" id="AJWY01006993">
    <property type="protein sequence ID" value="EKC65300.1"/>
    <property type="molecule type" value="Genomic_DNA"/>
</dbReference>
<keyword evidence="2" id="KW-1003">Cell membrane</keyword>
<feature type="transmembrane region" description="Helical" evidence="6">
    <location>
        <begin position="130"/>
        <end position="154"/>
    </location>
</feature>
<proteinExistence type="predicted"/>
<dbReference type="PANTHER" id="PTHR30489:SF0">
    <property type="entry name" value="LIPOPROTEIN-RELEASING SYSTEM TRANSMEMBRANE PROTEIN LOLE"/>
    <property type="match status" value="1"/>
</dbReference>
<dbReference type="GO" id="GO:0044874">
    <property type="term" value="P:lipoprotein localization to outer membrane"/>
    <property type="evidence" value="ECO:0007669"/>
    <property type="project" value="TreeGrafter"/>
</dbReference>
<evidence type="ECO:0000256" key="3">
    <source>
        <dbReference type="ARBA" id="ARBA00022692"/>
    </source>
</evidence>
<dbReference type="InterPro" id="IPR003838">
    <property type="entry name" value="ABC3_permease_C"/>
</dbReference>
<keyword evidence="3 6" id="KW-0812">Transmembrane</keyword>